<evidence type="ECO:0000256" key="3">
    <source>
        <dbReference type="ARBA" id="ARBA00022833"/>
    </source>
</evidence>
<dbReference type="SMART" id="SM00184">
    <property type="entry name" value="RING"/>
    <property type="match status" value="1"/>
</dbReference>
<dbReference type="Gene3D" id="3.30.160.60">
    <property type="entry name" value="Classic Zinc Finger"/>
    <property type="match status" value="1"/>
</dbReference>
<keyword evidence="1" id="KW-0479">Metal-binding</keyword>
<dbReference type="PROSITE" id="PS50119">
    <property type="entry name" value="ZF_BBOX"/>
    <property type="match status" value="1"/>
</dbReference>
<dbReference type="SMART" id="SM00336">
    <property type="entry name" value="BBOX"/>
    <property type="match status" value="1"/>
</dbReference>
<evidence type="ECO:0000256" key="1">
    <source>
        <dbReference type="ARBA" id="ARBA00022723"/>
    </source>
</evidence>
<proteinExistence type="predicted"/>
<dbReference type="InterPro" id="IPR051051">
    <property type="entry name" value="E3_ubiq-ligase_TRIM/RNF"/>
</dbReference>
<dbReference type="InterPro" id="IPR058030">
    <property type="entry name" value="TRIM8/14/16/25/29/45/65_CC"/>
</dbReference>
<dbReference type="CDD" id="cd19769">
    <property type="entry name" value="Bbox2_TRIM16-like"/>
    <property type="match status" value="1"/>
</dbReference>
<dbReference type="PROSITE" id="PS50089">
    <property type="entry name" value="ZF_RING_2"/>
    <property type="match status" value="1"/>
</dbReference>
<accession>A0A3B3QPL0</accession>
<evidence type="ECO:0008006" key="9">
    <source>
        <dbReference type="Google" id="ProtNLM"/>
    </source>
</evidence>
<dbReference type="Proteomes" id="UP000261540">
    <property type="component" value="Unplaced"/>
</dbReference>
<dbReference type="GeneTree" id="ENSGT00940000154395"/>
<evidence type="ECO:0000313" key="7">
    <source>
        <dbReference type="Ensembl" id="ENSPKIP00000008078.1"/>
    </source>
</evidence>
<dbReference type="CDD" id="cd19802">
    <property type="entry name" value="Bbox1_TRIM8-like"/>
    <property type="match status" value="1"/>
</dbReference>
<dbReference type="Pfam" id="PF15227">
    <property type="entry name" value="zf-C3HC4_4"/>
    <property type="match status" value="1"/>
</dbReference>
<dbReference type="SUPFAM" id="SSF57845">
    <property type="entry name" value="B-box zinc-binding domain"/>
    <property type="match status" value="1"/>
</dbReference>
<dbReference type="Ensembl" id="ENSPKIT00000032151.1">
    <property type="protein sequence ID" value="ENSPKIP00000008078.1"/>
    <property type="gene ID" value="ENSPKIG00000023734.1"/>
</dbReference>
<dbReference type="PANTHER" id="PTHR25465:SF32">
    <property type="entry name" value="BLOODTHIRSTY-RELATED GENE FAMILY, MEMBER 16 ISOFORM X1-RELATED"/>
    <property type="match status" value="1"/>
</dbReference>
<evidence type="ECO:0000259" key="6">
    <source>
        <dbReference type="PROSITE" id="PS50119"/>
    </source>
</evidence>
<sequence length="255" mass="29263">MFLSLFYPPILQCCICLDSYTNPVSIPCGHIYCLACIGEYWKHVDICRCPLCLDVFTPEAELKSLPHMENHSSDLCKEETPVTHQEVPCDVCLEGPALQAVQSCLVCLASYCPKHLEPHYQSAALRKHQLVVVCKNRDNSTCRLHGQPLKHFCRSDQTCICAQCIHTDHRGHRIVHVVKEWEKKKDKKGELTLPPYCEAADGRPLELMEKLEKEISELEKQRVELEQLSSTEDPIHFLQVSNIYYQSLVNVNIYR</sequence>
<dbReference type="InterPro" id="IPR017907">
    <property type="entry name" value="Znf_RING_CS"/>
</dbReference>
<dbReference type="Pfam" id="PF00643">
    <property type="entry name" value="zf-B_box"/>
    <property type="match status" value="1"/>
</dbReference>
<dbReference type="Gene3D" id="4.10.830.40">
    <property type="match status" value="1"/>
</dbReference>
<protein>
    <recommendedName>
        <fullName evidence="9">RING-type domain-containing protein</fullName>
    </recommendedName>
</protein>
<dbReference type="InterPro" id="IPR013083">
    <property type="entry name" value="Znf_RING/FYVE/PHD"/>
</dbReference>
<dbReference type="PROSITE" id="PS00518">
    <property type="entry name" value="ZF_RING_1"/>
    <property type="match status" value="1"/>
</dbReference>
<evidence type="ECO:0000256" key="4">
    <source>
        <dbReference type="PROSITE-ProRule" id="PRU00024"/>
    </source>
</evidence>
<reference evidence="7" key="1">
    <citation type="submission" date="2025-08" db="UniProtKB">
        <authorList>
            <consortium name="Ensembl"/>
        </authorList>
    </citation>
    <scope>IDENTIFICATION</scope>
</reference>
<feature type="domain" description="B box-type" evidence="6">
    <location>
        <begin position="137"/>
        <end position="177"/>
    </location>
</feature>
<keyword evidence="2 4" id="KW-0863">Zinc-finger</keyword>
<dbReference type="PANTHER" id="PTHR25465">
    <property type="entry name" value="B-BOX DOMAIN CONTAINING"/>
    <property type="match status" value="1"/>
</dbReference>
<dbReference type="InterPro" id="IPR000315">
    <property type="entry name" value="Znf_B-box"/>
</dbReference>
<dbReference type="SUPFAM" id="SSF57850">
    <property type="entry name" value="RING/U-box"/>
    <property type="match status" value="1"/>
</dbReference>
<dbReference type="InterPro" id="IPR001841">
    <property type="entry name" value="Znf_RING"/>
</dbReference>
<dbReference type="Pfam" id="PF25600">
    <property type="entry name" value="TRIM_CC"/>
    <property type="match status" value="1"/>
</dbReference>
<name>A0A3B3QPL0_9TELE</name>
<feature type="domain" description="RING-type" evidence="5">
    <location>
        <begin position="13"/>
        <end position="52"/>
    </location>
</feature>
<evidence type="ECO:0000256" key="2">
    <source>
        <dbReference type="ARBA" id="ARBA00022771"/>
    </source>
</evidence>
<organism evidence="7 8">
    <name type="scientific">Paramormyrops kingsleyae</name>
    <dbReference type="NCBI Taxonomy" id="1676925"/>
    <lineage>
        <taxon>Eukaryota</taxon>
        <taxon>Metazoa</taxon>
        <taxon>Chordata</taxon>
        <taxon>Craniata</taxon>
        <taxon>Vertebrata</taxon>
        <taxon>Euteleostomi</taxon>
        <taxon>Actinopterygii</taxon>
        <taxon>Neopterygii</taxon>
        <taxon>Teleostei</taxon>
        <taxon>Osteoglossocephala</taxon>
        <taxon>Osteoglossomorpha</taxon>
        <taxon>Osteoglossiformes</taxon>
        <taxon>Mormyridae</taxon>
        <taxon>Paramormyrops</taxon>
    </lineage>
</organism>
<evidence type="ECO:0000313" key="8">
    <source>
        <dbReference type="Proteomes" id="UP000261540"/>
    </source>
</evidence>
<keyword evidence="3" id="KW-0862">Zinc</keyword>
<dbReference type="GO" id="GO:0008270">
    <property type="term" value="F:zinc ion binding"/>
    <property type="evidence" value="ECO:0007669"/>
    <property type="project" value="UniProtKB-KW"/>
</dbReference>
<dbReference type="Gene3D" id="3.30.40.10">
    <property type="entry name" value="Zinc/RING finger domain, C3HC4 (zinc finger)"/>
    <property type="match status" value="1"/>
</dbReference>
<keyword evidence="8" id="KW-1185">Reference proteome</keyword>
<dbReference type="AlphaFoldDB" id="A0A3B3QPL0"/>
<reference evidence="7" key="2">
    <citation type="submission" date="2025-09" db="UniProtKB">
        <authorList>
            <consortium name="Ensembl"/>
        </authorList>
    </citation>
    <scope>IDENTIFICATION</scope>
</reference>
<evidence type="ECO:0000259" key="5">
    <source>
        <dbReference type="PROSITE" id="PS50089"/>
    </source>
</evidence>